<dbReference type="RefSeq" id="WP_285333449.1">
    <property type="nucleotide sequence ID" value="NZ_JASODW010000011.1"/>
</dbReference>
<reference evidence="2" key="1">
    <citation type="submission" date="2023-05" db="EMBL/GenBank/DDBJ databases">
        <title>Cataloging the Phylogenetic Diversity of Human Bladder Bacteria.</title>
        <authorList>
            <person name="Du J."/>
        </authorList>
    </citation>
    <scope>NUCLEOTIDE SEQUENCE</scope>
    <source>
        <strain evidence="2">UMB9978</strain>
    </source>
</reference>
<dbReference type="Proteomes" id="UP001240483">
    <property type="component" value="Unassembled WGS sequence"/>
</dbReference>
<comment type="caution">
    <text evidence="2">The sequence shown here is derived from an EMBL/GenBank/DDBJ whole genome shotgun (WGS) entry which is preliminary data.</text>
</comment>
<protein>
    <recommendedName>
        <fullName evidence="4">Acetone carboxylase</fullName>
    </recommendedName>
</protein>
<evidence type="ECO:0000313" key="3">
    <source>
        <dbReference type="Proteomes" id="UP001240483"/>
    </source>
</evidence>
<dbReference type="EMBL" id="JASODW010000011">
    <property type="protein sequence ID" value="MDK6275728.1"/>
    <property type="molecule type" value="Genomic_DNA"/>
</dbReference>
<proteinExistence type="predicted"/>
<evidence type="ECO:0000256" key="1">
    <source>
        <dbReference type="SAM" id="MobiDB-lite"/>
    </source>
</evidence>
<sequence length="90" mass="10018">MLSNGQANDASGAGRSDAPLKCSRKGCKADATHVLEWNNPKVHSPERRKQWLACDEHLEYLSKFLSARMFLKNVVPVDQLNTPTVHGEES</sequence>
<accession>A0AAP4FF65</accession>
<evidence type="ECO:0000313" key="2">
    <source>
        <dbReference type="EMBL" id="MDK6275728.1"/>
    </source>
</evidence>
<gene>
    <name evidence="2" type="ORF">QP116_08290</name>
</gene>
<name>A0AAP4FF65_9MICC</name>
<evidence type="ECO:0008006" key="4">
    <source>
        <dbReference type="Google" id="ProtNLM"/>
    </source>
</evidence>
<feature type="region of interest" description="Disordered" evidence="1">
    <location>
        <begin position="1"/>
        <end position="23"/>
    </location>
</feature>
<dbReference type="AlphaFoldDB" id="A0AAP4FF65"/>
<organism evidence="2 3">
    <name type="scientific">Pseudoglutamicibacter cumminsii</name>
    <dbReference type="NCBI Taxonomy" id="156979"/>
    <lineage>
        <taxon>Bacteria</taxon>
        <taxon>Bacillati</taxon>
        <taxon>Actinomycetota</taxon>
        <taxon>Actinomycetes</taxon>
        <taxon>Micrococcales</taxon>
        <taxon>Micrococcaceae</taxon>
        <taxon>Pseudoglutamicibacter</taxon>
    </lineage>
</organism>